<keyword evidence="2" id="KW-1185">Reference proteome</keyword>
<proteinExistence type="predicted"/>
<dbReference type="EMBL" id="DS547137">
    <property type="protein sequence ID" value="EDR01595.1"/>
    <property type="molecule type" value="Genomic_DNA"/>
</dbReference>
<organism evidence="2">
    <name type="scientific">Laccaria bicolor (strain S238N-H82 / ATCC MYA-4686)</name>
    <name type="common">Bicoloured deceiver</name>
    <name type="synonym">Laccaria laccata var. bicolor</name>
    <dbReference type="NCBI Taxonomy" id="486041"/>
    <lineage>
        <taxon>Eukaryota</taxon>
        <taxon>Fungi</taxon>
        <taxon>Dikarya</taxon>
        <taxon>Basidiomycota</taxon>
        <taxon>Agaricomycotina</taxon>
        <taxon>Agaricomycetes</taxon>
        <taxon>Agaricomycetidae</taxon>
        <taxon>Agaricales</taxon>
        <taxon>Agaricineae</taxon>
        <taxon>Hydnangiaceae</taxon>
        <taxon>Laccaria</taxon>
    </lineage>
</organism>
<reference evidence="1 2" key="1">
    <citation type="journal article" date="2008" name="Nature">
        <title>The genome of Laccaria bicolor provides insights into mycorrhizal symbiosis.</title>
        <authorList>
            <person name="Martin F."/>
            <person name="Aerts A."/>
            <person name="Ahren D."/>
            <person name="Brun A."/>
            <person name="Danchin E.G.J."/>
            <person name="Duchaussoy F."/>
            <person name="Gibon J."/>
            <person name="Kohler A."/>
            <person name="Lindquist E."/>
            <person name="Pereda V."/>
            <person name="Salamov A."/>
            <person name="Shapiro H.J."/>
            <person name="Wuyts J."/>
            <person name="Blaudez D."/>
            <person name="Buee M."/>
            <person name="Brokstein P."/>
            <person name="Canbaeck B."/>
            <person name="Cohen D."/>
            <person name="Courty P.E."/>
            <person name="Coutinho P.M."/>
            <person name="Delaruelle C."/>
            <person name="Detter J.C."/>
            <person name="Deveau A."/>
            <person name="DiFazio S."/>
            <person name="Duplessis S."/>
            <person name="Fraissinet-Tachet L."/>
            <person name="Lucic E."/>
            <person name="Frey-Klett P."/>
            <person name="Fourrey C."/>
            <person name="Feussner I."/>
            <person name="Gay G."/>
            <person name="Grimwood J."/>
            <person name="Hoegger P.J."/>
            <person name="Jain P."/>
            <person name="Kilaru S."/>
            <person name="Labbe J."/>
            <person name="Lin Y.C."/>
            <person name="Legue V."/>
            <person name="Le Tacon F."/>
            <person name="Marmeisse R."/>
            <person name="Melayah D."/>
            <person name="Montanini B."/>
            <person name="Muratet M."/>
            <person name="Nehls U."/>
            <person name="Niculita-Hirzel H."/>
            <person name="Oudot-Le Secq M.P."/>
            <person name="Peter M."/>
            <person name="Quesneville H."/>
            <person name="Rajashekar B."/>
            <person name="Reich M."/>
            <person name="Rouhier N."/>
            <person name="Schmutz J."/>
            <person name="Yin T."/>
            <person name="Chalot M."/>
            <person name="Henrissat B."/>
            <person name="Kuees U."/>
            <person name="Lucas S."/>
            <person name="Van de Peer Y."/>
            <person name="Podila G.K."/>
            <person name="Polle A."/>
            <person name="Pukkila P.J."/>
            <person name="Richardson P.M."/>
            <person name="Rouze P."/>
            <person name="Sanders I.R."/>
            <person name="Stajich J.E."/>
            <person name="Tunlid A."/>
            <person name="Tuskan G."/>
            <person name="Grigoriev I.V."/>
        </authorList>
    </citation>
    <scope>NUCLEOTIDE SEQUENCE [LARGE SCALE GENOMIC DNA]</scope>
    <source>
        <strain evidence="2">S238N-H82 / ATCC MYA-4686</strain>
    </source>
</reference>
<evidence type="ECO:0000313" key="2">
    <source>
        <dbReference type="Proteomes" id="UP000001194"/>
    </source>
</evidence>
<dbReference type="GeneID" id="6083297"/>
<dbReference type="InParanoid" id="B0DUS6"/>
<dbReference type="HOGENOM" id="CLU_860721_0_0_1"/>
<protein>
    <submittedName>
        <fullName evidence="1">Predicted protein</fullName>
    </submittedName>
</protein>
<gene>
    <name evidence="1" type="ORF">LACBIDRAFT_333075</name>
</gene>
<dbReference type="KEGG" id="lbc:LACBIDRAFT_333075"/>
<evidence type="ECO:0000313" key="1">
    <source>
        <dbReference type="EMBL" id="EDR01595.1"/>
    </source>
</evidence>
<name>B0DUS6_LACBS</name>
<accession>B0DUS6</accession>
<dbReference type="OrthoDB" id="2832808at2759"/>
<dbReference type="RefSeq" id="XP_001887671.1">
    <property type="nucleotide sequence ID" value="XM_001887636.1"/>
</dbReference>
<dbReference type="Proteomes" id="UP000001194">
    <property type="component" value="Unassembled WGS sequence"/>
</dbReference>
<sequence length="323" mass="36361">MPLPSRLFPITKVVFDAINLAGTKGIIVGGAAAHMLGSKRVTTRDVDINVLSFPEFPEDPMIKARFPFDDDNSIMKITYLDSKEAVKADVATRRAQHIPLLLKYSLTDPKTNFTYANYQLLLADKIRTLAERGEKKDKKRETDLADIKFCIEEMFMRDEKMPEDLKFLYSVEDWGKVLKYLKDVCIAFVIVLGPSKAPTVECFVSGFAPRLCLARPDLKAMLKSSFYQHLGTCCTPPAALQTHHPFTLIGNYIEGTYVKQVLAQRIACGLRFSIGVTVSVLDRESIDMKYMLILRACGGESYLLHLTVTRCSRSSQDRSISRI</sequence>
<dbReference type="AlphaFoldDB" id="B0DUS6"/>